<evidence type="ECO:0000313" key="4">
    <source>
        <dbReference type="EMBL" id="KAL3391233.1"/>
    </source>
</evidence>
<name>A0ABD2WEE9_9HYME</name>
<sequence>MVIEYPNLEKYQPLKFHESEKTQTIIPAGDKAKKAISNTETKRRNGSSNSHHHTPLECSKGAPTELSKEEENDIAEWVIYCAEQGFPVTKNHLLDCVQKYVSDIKKTTKFKDFRPGDHWFDGFMSRHEKVSKRIAQNLTSTRASVTESDLRNWFAYVKKYLNKKNLVEIDPSRVFNLDESAFALVPKDNNVLAKKGAKSVYQIVSSDEKALLTVLFIASANGKLLPPMILFDCKTTPRKNTLSNIPKGWGVGNTETGWMTAESFFHYVKNCFIPWIQNNGIQLPVVLYVDGHVSHLSLPLMQLCMANQIELIALFPNATHIIQPLDVVLFHQLKDRYRQTLRQWKYEKNIITDFKKHLFAPVLEATLNSCDFTESLKNGFCTTGLFPLDPDAVNYEILNKNKNKKKNSQPTPVTTVISVQQDALNFYEEKILSASVLKSFKKHIFEDNWLGYPELLNHFIMWRKLIKMNDASKDFIAVKDSTLRSDVLTLHKEQINHQLIQDNLSNSDGIISLIEQPQMEFDETIQIEIVEEMPVYEMVLNSTANEVTSGVFSVNDISSINTKKSTSNLSQSVKSANNVITTYIAAPETSTSLISNESASSTPVQELSNISQIPNKHAISTAAQELPTMNQIQNKNVSSTAT</sequence>
<evidence type="ECO:0000313" key="5">
    <source>
        <dbReference type="Proteomes" id="UP001627154"/>
    </source>
</evidence>
<dbReference type="Pfam" id="PF03184">
    <property type="entry name" value="DDE_1"/>
    <property type="match status" value="1"/>
</dbReference>
<dbReference type="InterPro" id="IPR006600">
    <property type="entry name" value="HTH_CenpB_DNA-bd_dom"/>
</dbReference>
<protein>
    <recommendedName>
        <fullName evidence="3">HTH CENPB-type domain-containing protein</fullName>
    </recommendedName>
</protein>
<organism evidence="4 5">
    <name type="scientific">Trichogramma kaykai</name>
    <dbReference type="NCBI Taxonomy" id="54128"/>
    <lineage>
        <taxon>Eukaryota</taxon>
        <taxon>Metazoa</taxon>
        <taxon>Ecdysozoa</taxon>
        <taxon>Arthropoda</taxon>
        <taxon>Hexapoda</taxon>
        <taxon>Insecta</taxon>
        <taxon>Pterygota</taxon>
        <taxon>Neoptera</taxon>
        <taxon>Endopterygota</taxon>
        <taxon>Hymenoptera</taxon>
        <taxon>Apocrita</taxon>
        <taxon>Proctotrupomorpha</taxon>
        <taxon>Chalcidoidea</taxon>
        <taxon>Trichogrammatidae</taxon>
        <taxon>Trichogramma</taxon>
    </lineage>
</organism>
<dbReference type="PROSITE" id="PS51253">
    <property type="entry name" value="HTH_CENPB"/>
    <property type="match status" value="1"/>
</dbReference>
<keyword evidence="5" id="KW-1185">Reference proteome</keyword>
<evidence type="ECO:0000256" key="1">
    <source>
        <dbReference type="ARBA" id="ARBA00023125"/>
    </source>
</evidence>
<dbReference type="Pfam" id="PF03221">
    <property type="entry name" value="HTH_Tnp_Tc5"/>
    <property type="match status" value="1"/>
</dbReference>
<dbReference type="PANTHER" id="PTHR19303">
    <property type="entry name" value="TRANSPOSON"/>
    <property type="match status" value="1"/>
</dbReference>
<dbReference type="PANTHER" id="PTHR19303:SF74">
    <property type="entry name" value="POGO TRANSPOSABLE ELEMENT WITH KRAB DOMAIN"/>
    <property type="match status" value="1"/>
</dbReference>
<feature type="domain" description="HTH CENPB-type" evidence="3">
    <location>
        <begin position="58"/>
        <end position="133"/>
    </location>
</feature>
<reference evidence="4 5" key="1">
    <citation type="journal article" date="2024" name="bioRxiv">
        <title>A reference genome for Trichogramma kaykai: A tiny desert-dwelling parasitoid wasp with competing sex-ratio distorters.</title>
        <authorList>
            <person name="Culotta J."/>
            <person name="Lindsey A.R."/>
        </authorList>
    </citation>
    <scope>NUCLEOTIDE SEQUENCE [LARGE SCALE GENOMIC DNA]</scope>
    <source>
        <strain evidence="4 5">KSX58</strain>
    </source>
</reference>
<dbReference type="InterPro" id="IPR050863">
    <property type="entry name" value="CenT-Element_Derived"/>
</dbReference>
<dbReference type="InterPro" id="IPR004875">
    <property type="entry name" value="DDE_SF_endonuclease_dom"/>
</dbReference>
<keyword evidence="1" id="KW-0238">DNA-binding</keyword>
<dbReference type="InterPro" id="IPR036397">
    <property type="entry name" value="RNaseH_sf"/>
</dbReference>
<evidence type="ECO:0000256" key="2">
    <source>
        <dbReference type="SAM" id="MobiDB-lite"/>
    </source>
</evidence>
<accession>A0ABD2WEE9</accession>
<dbReference type="GO" id="GO:0003677">
    <property type="term" value="F:DNA binding"/>
    <property type="evidence" value="ECO:0007669"/>
    <property type="project" value="UniProtKB-KW"/>
</dbReference>
<dbReference type="SMART" id="SM00674">
    <property type="entry name" value="CENPB"/>
    <property type="match status" value="1"/>
</dbReference>
<proteinExistence type="predicted"/>
<comment type="caution">
    <text evidence="4">The sequence shown here is derived from an EMBL/GenBank/DDBJ whole genome shotgun (WGS) entry which is preliminary data.</text>
</comment>
<feature type="region of interest" description="Disordered" evidence="2">
    <location>
        <begin position="29"/>
        <end position="65"/>
    </location>
</feature>
<dbReference type="EMBL" id="JBJJXI010000111">
    <property type="protein sequence ID" value="KAL3391233.1"/>
    <property type="molecule type" value="Genomic_DNA"/>
</dbReference>
<dbReference type="AlphaFoldDB" id="A0ABD2WEE9"/>
<dbReference type="Gene3D" id="3.30.420.10">
    <property type="entry name" value="Ribonuclease H-like superfamily/Ribonuclease H"/>
    <property type="match status" value="1"/>
</dbReference>
<evidence type="ECO:0000259" key="3">
    <source>
        <dbReference type="PROSITE" id="PS51253"/>
    </source>
</evidence>
<gene>
    <name evidence="4" type="ORF">TKK_013972</name>
</gene>
<dbReference type="Proteomes" id="UP001627154">
    <property type="component" value="Unassembled WGS sequence"/>
</dbReference>